<dbReference type="Gene3D" id="2.100.10.30">
    <property type="entry name" value="Jacalin-like lectin domain"/>
    <property type="match status" value="3"/>
</dbReference>
<feature type="compositionally biased region" description="Polar residues" evidence="5">
    <location>
        <begin position="677"/>
        <end position="686"/>
    </location>
</feature>
<name>A0ABD1STL6_9LAMI</name>
<dbReference type="PANTHER" id="PTHR47293">
    <property type="entry name" value="JACALIN-RELATED LECTIN 3"/>
    <property type="match status" value="1"/>
</dbReference>
<dbReference type="InterPro" id="IPR033734">
    <property type="entry name" value="Jacalin-like_lectin_dom_plant"/>
</dbReference>
<feature type="domain" description="Jacalin-type lectin" evidence="6">
    <location>
        <begin position="504"/>
        <end position="647"/>
    </location>
</feature>
<evidence type="ECO:0000256" key="3">
    <source>
        <dbReference type="ARBA" id="ARBA00022734"/>
    </source>
</evidence>
<keyword evidence="4" id="KW-0677">Repeat</keyword>
<evidence type="ECO:0000313" key="7">
    <source>
        <dbReference type="EMBL" id="KAL2504049.1"/>
    </source>
</evidence>
<feature type="compositionally biased region" description="Polar residues" evidence="5">
    <location>
        <begin position="656"/>
        <end position="670"/>
    </location>
</feature>
<evidence type="ECO:0000256" key="5">
    <source>
        <dbReference type="SAM" id="MobiDB-lite"/>
    </source>
</evidence>
<dbReference type="Pfam" id="PF14432">
    <property type="entry name" value="DYW_deaminase"/>
    <property type="match status" value="1"/>
</dbReference>
<feature type="domain" description="Jacalin-type lectin" evidence="6">
    <location>
        <begin position="270"/>
        <end position="411"/>
    </location>
</feature>
<feature type="region of interest" description="Disordered" evidence="5">
    <location>
        <begin position="652"/>
        <end position="686"/>
    </location>
</feature>
<dbReference type="Pfam" id="PF01419">
    <property type="entry name" value="Jacalin"/>
    <property type="match status" value="3"/>
</dbReference>
<comment type="caution">
    <text evidence="7">The sequence shown here is derived from an EMBL/GenBank/DDBJ whole genome shotgun (WGS) entry which is preliminary data.</text>
</comment>
<dbReference type="InterPro" id="IPR002885">
    <property type="entry name" value="PPR_rpt"/>
</dbReference>
<accession>A0ABD1STL6</accession>
<organism evidence="7 8">
    <name type="scientific">Abeliophyllum distichum</name>
    <dbReference type="NCBI Taxonomy" id="126358"/>
    <lineage>
        <taxon>Eukaryota</taxon>
        <taxon>Viridiplantae</taxon>
        <taxon>Streptophyta</taxon>
        <taxon>Embryophyta</taxon>
        <taxon>Tracheophyta</taxon>
        <taxon>Spermatophyta</taxon>
        <taxon>Magnoliopsida</taxon>
        <taxon>eudicotyledons</taxon>
        <taxon>Gunneridae</taxon>
        <taxon>Pentapetalae</taxon>
        <taxon>asterids</taxon>
        <taxon>lamiids</taxon>
        <taxon>Lamiales</taxon>
        <taxon>Oleaceae</taxon>
        <taxon>Forsythieae</taxon>
        <taxon>Abeliophyllum</taxon>
    </lineage>
</organism>
<evidence type="ECO:0000313" key="8">
    <source>
        <dbReference type="Proteomes" id="UP001604336"/>
    </source>
</evidence>
<dbReference type="AlphaFoldDB" id="A0ABD1STL6"/>
<dbReference type="Pfam" id="PF01535">
    <property type="entry name" value="PPR"/>
    <property type="match status" value="2"/>
</dbReference>
<dbReference type="SUPFAM" id="SSF51101">
    <property type="entry name" value="Mannose-binding lectins"/>
    <property type="match status" value="3"/>
</dbReference>
<dbReference type="InterPro" id="IPR011990">
    <property type="entry name" value="TPR-like_helical_dom_sf"/>
</dbReference>
<sequence>MGKEGYRPNRGTLASMISAYGQAKLVDEGRRLFSSMPEYYHILPCLDHYAAMVNLFGRSGKLDEAFKFIKDMAMEPDVSIWSGLLTACCTHGNVKLAVYAGERLLELEPENALIHRLVLQLYDLSGISQESLKMKRSGKRSGPNEYLGYSWIEDRNIVHSFVSGGRHQLDDKFLLSYIRSIEVKTKAPKYRDRLKIQEEEMEETGGVHSEKLALAFALIRSPQTPRRIRIVKNLRTYKMIARISILEYLSLVNSMDHYSNLSLEKSGKHTISVGPWGGQDGFHWDDGVYSTVRQLEIAHGAGVESIRIEYDRNGASVWSDKHGGNGGAKTDKVRLDYPDEFLTSIHGHYGSLHEWGPVFVRSLTFGSNKRTYGPYGIEQGTYFTFPTSGKIVGFHGTCGWYLDAIGFYLEPIHKPIAPNSSVQSQCYGFHRTEKYEYSMIQGSLGTSYDLIVAVRNKDDHANSLENHLSRQTSREFNYAESKNEIARVNPNKIERVTSKNVKGVLTYGPWGGNGGNLFDDGVYDGIRQINLSRNVGIVSLRVCYEQNGQPVWGSKNGGTGSFKSDKIVFDYPSEILTHITGYYGPTMIMGPEVIKSLTLHTTKGKYGPYGEEEGKYFSMNIKERSMIVGFHGRKGLFIDAIGVHVLEGKLVPASSPPSKSSDHNAVSPTKSNDKIPASNSASMSNNQTSFFKNKADIPQWFSKIGKQAQTGEVVQRLVKDPAPCEPGPWGGDGGKPWDDGVFCGIKQIILTRTEAICCIEIEYDRNGQSVWSVKHGGNGGQATNQVEAS</sequence>
<evidence type="ECO:0000256" key="4">
    <source>
        <dbReference type="ARBA" id="ARBA00022737"/>
    </source>
</evidence>
<evidence type="ECO:0000256" key="1">
    <source>
        <dbReference type="ARBA" id="ARBA00006568"/>
    </source>
</evidence>
<dbReference type="PANTHER" id="PTHR47293:SF68">
    <property type="entry name" value="JACALIN-RELATED LECTIN 3"/>
    <property type="match status" value="1"/>
</dbReference>
<gene>
    <name evidence="7" type="ORF">Adt_19670</name>
</gene>
<keyword evidence="3" id="KW-0430">Lectin</keyword>
<keyword evidence="8" id="KW-1185">Reference proteome</keyword>
<dbReference type="InterPro" id="IPR036404">
    <property type="entry name" value="Jacalin-like_lectin_dom_sf"/>
</dbReference>
<dbReference type="GO" id="GO:0030246">
    <property type="term" value="F:carbohydrate binding"/>
    <property type="evidence" value="ECO:0007669"/>
    <property type="project" value="UniProtKB-KW"/>
</dbReference>
<protein>
    <submittedName>
        <fullName evidence="7">Jacalin-related lectin 3</fullName>
    </submittedName>
</protein>
<dbReference type="InterPro" id="IPR001229">
    <property type="entry name" value="Jacalin-like_lectin_dom"/>
</dbReference>
<dbReference type="FunFam" id="2.100.10.30:FF:000001">
    <property type="entry name" value="Jacalin-related lectin 33"/>
    <property type="match status" value="2"/>
</dbReference>
<comment type="similarity">
    <text evidence="1">Belongs to the jacalin lectin family.</text>
</comment>
<evidence type="ECO:0000256" key="2">
    <source>
        <dbReference type="ARBA" id="ARBA00006643"/>
    </source>
</evidence>
<dbReference type="SMART" id="SM00915">
    <property type="entry name" value="Jacalin"/>
    <property type="match status" value="2"/>
</dbReference>
<reference evidence="8" key="1">
    <citation type="submission" date="2024-07" db="EMBL/GenBank/DDBJ databases">
        <title>Two chromosome-level genome assemblies of Korean endemic species Abeliophyllum distichum and Forsythia ovata (Oleaceae).</title>
        <authorList>
            <person name="Jang H."/>
        </authorList>
    </citation>
    <scope>NUCLEOTIDE SEQUENCE [LARGE SCALE GENOMIC DNA]</scope>
</reference>
<comment type="similarity">
    <text evidence="2">Belongs to the PPR family. PCMP-H subfamily.</text>
</comment>
<dbReference type="CDD" id="cd09612">
    <property type="entry name" value="Jacalin"/>
    <property type="match status" value="2"/>
</dbReference>
<proteinExistence type="inferred from homology"/>
<dbReference type="Proteomes" id="UP001604336">
    <property type="component" value="Unassembled WGS sequence"/>
</dbReference>
<dbReference type="InterPro" id="IPR032867">
    <property type="entry name" value="DYW_dom"/>
</dbReference>
<dbReference type="EMBL" id="JBFOLK010000006">
    <property type="protein sequence ID" value="KAL2504049.1"/>
    <property type="molecule type" value="Genomic_DNA"/>
</dbReference>
<dbReference type="Gene3D" id="1.25.40.10">
    <property type="entry name" value="Tetratricopeptide repeat domain"/>
    <property type="match status" value="1"/>
</dbReference>
<feature type="domain" description="Jacalin-type lectin" evidence="6">
    <location>
        <begin position="723"/>
        <end position="789"/>
    </location>
</feature>
<evidence type="ECO:0000259" key="6">
    <source>
        <dbReference type="PROSITE" id="PS51752"/>
    </source>
</evidence>
<dbReference type="PROSITE" id="PS51752">
    <property type="entry name" value="JACALIN_LECTIN"/>
    <property type="match status" value="3"/>
</dbReference>